<feature type="region of interest" description="Disordered" evidence="1">
    <location>
        <begin position="1"/>
        <end position="26"/>
    </location>
</feature>
<organism evidence="2 3">
    <name type="scientific">Ilex paraguariensis</name>
    <name type="common">yerba mate</name>
    <dbReference type="NCBI Taxonomy" id="185542"/>
    <lineage>
        <taxon>Eukaryota</taxon>
        <taxon>Viridiplantae</taxon>
        <taxon>Streptophyta</taxon>
        <taxon>Embryophyta</taxon>
        <taxon>Tracheophyta</taxon>
        <taxon>Spermatophyta</taxon>
        <taxon>Magnoliopsida</taxon>
        <taxon>eudicotyledons</taxon>
        <taxon>Gunneridae</taxon>
        <taxon>Pentapetalae</taxon>
        <taxon>asterids</taxon>
        <taxon>campanulids</taxon>
        <taxon>Aquifoliales</taxon>
        <taxon>Aquifoliaceae</taxon>
        <taxon>Ilex</taxon>
    </lineage>
</organism>
<reference evidence="2 3" key="1">
    <citation type="submission" date="2024-02" db="EMBL/GenBank/DDBJ databases">
        <authorList>
            <person name="Vignale AGUSTIN F."/>
            <person name="Sosa J E."/>
            <person name="Modenutti C."/>
        </authorList>
    </citation>
    <scope>NUCLEOTIDE SEQUENCE [LARGE SCALE GENOMIC DNA]</scope>
</reference>
<dbReference type="EMBL" id="CAUOFW020003780">
    <property type="protein sequence ID" value="CAK9161994.1"/>
    <property type="molecule type" value="Genomic_DNA"/>
</dbReference>
<comment type="caution">
    <text evidence="2">The sequence shown here is derived from an EMBL/GenBank/DDBJ whole genome shotgun (WGS) entry which is preliminary data.</text>
</comment>
<dbReference type="AlphaFoldDB" id="A0ABC8T3H4"/>
<evidence type="ECO:0000256" key="1">
    <source>
        <dbReference type="SAM" id="MobiDB-lite"/>
    </source>
</evidence>
<feature type="non-terminal residue" evidence="2">
    <location>
        <position position="1"/>
    </location>
</feature>
<dbReference type="Proteomes" id="UP001642360">
    <property type="component" value="Unassembled WGS sequence"/>
</dbReference>
<gene>
    <name evidence="2" type="ORF">ILEXP_LOCUS30826</name>
</gene>
<evidence type="ECO:0000313" key="2">
    <source>
        <dbReference type="EMBL" id="CAK9161994.1"/>
    </source>
</evidence>
<sequence length="94" mass="10490">PSGVAWPFSGGRHGVQASAGDIGSPDRRYGLAGDKTIKRKNNYVPLFDIKEKVPDASRRRGRLEEVYQEAIKHSTNHNPMLGMFFSWVSLMLGM</sequence>
<evidence type="ECO:0000313" key="3">
    <source>
        <dbReference type="Proteomes" id="UP001642360"/>
    </source>
</evidence>
<name>A0ABC8T3H4_9AQUA</name>
<keyword evidence="3" id="KW-1185">Reference proteome</keyword>
<accession>A0ABC8T3H4</accession>
<protein>
    <submittedName>
        <fullName evidence="2">Uncharacterized protein</fullName>
    </submittedName>
</protein>
<proteinExistence type="predicted"/>